<organism evidence="3 4">
    <name type="scientific">Apiospora phragmitis</name>
    <dbReference type="NCBI Taxonomy" id="2905665"/>
    <lineage>
        <taxon>Eukaryota</taxon>
        <taxon>Fungi</taxon>
        <taxon>Dikarya</taxon>
        <taxon>Ascomycota</taxon>
        <taxon>Pezizomycotina</taxon>
        <taxon>Sordariomycetes</taxon>
        <taxon>Xylariomycetidae</taxon>
        <taxon>Amphisphaeriales</taxon>
        <taxon>Apiosporaceae</taxon>
        <taxon>Apiospora</taxon>
    </lineage>
</organism>
<protein>
    <submittedName>
        <fullName evidence="3">Uncharacterized protein</fullName>
    </submittedName>
</protein>
<dbReference type="InterPro" id="IPR044053">
    <property type="entry name" value="AsaB-like"/>
</dbReference>
<name>A0ABR1UT15_9PEZI</name>
<dbReference type="GeneID" id="92092660"/>
<proteinExistence type="inferred from homology"/>
<feature type="compositionally biased region" description="Polar residues" evidence="2">
    <location>
        <begin position="523"/>
        <end position="533"/>
    </location>
</feature>
<evidence type="ECO:0000313" key="4">
    <source>
        <dbReference type="Proteomes" id="UP001480595"/>
    </source>
</evidence>
<sequence length="708" mass="80241">MVHKVNAALAFLRDLKIYEVKKPYHLTLTKDRDSDSVITNIAHDVYEEIKSFIKAFLGAKDVLVMHYKVRDRTLSAEQDPEEAGNTRGRPIPGVHIDASADGALRRVQLQWPLEAEELQKRRFEILKIWRPLTSPLRHWPMAFCDVRSVDPGDMVLADQISPEFQGENTLLYFNPKYRFYYVSEQQQYEEWIFKQFDSLTNLAGDGCPHTSFQLDTPSTNGEKDQSVEMAMSRSPLLCCHSPRRRPSLPSLFSPSFSPSSPFIVAKERAIGAGTNNKIPRLLAEEAVSDVVSDQGHQTSAFKLPSRSETESSTPSTRPRSNTASNNIIKTKHNTTLFHSGGIAKEGHLKQVLREDRPYLAGYKPLCRKHMSGDCSDIYMHNRQAWCNRVVKQREKRKRTTRRWKLASTDDAAVVRIMKQRKELVGCSRILRMVLAYGVIGVVSTPSLSTEAQPSASATGAVNNYRGKYPFNGKVAANGRVYCMPCQATGKNHRGIKNAQRDIASHISTKHKENSAYNRLPPYATTQPAPQESPTYPRPNSCGIGQLQCPPQRQARPDPSGMRRRDGHKNVPMGDHHIQELWDEVPDTFPAEAFVKDPRLYDYKVFVERMAAVERLCWDTEFLEVWEFVPCWNGHLGPRPRITDKPEEEYLSDLKRALPSMSEVEWWASSGVPDLGHHQSKRALPSMSEVVWRDATGSPIGEVFFLAKD</sequence>
<reference evidence="3 4" key="1">
    <citation type="submission" date="2023-01" db="EMBL/GenBank/DDBJ databases">
        <title>Analysis of 21 Apiospora genomes using comparative genomics revels a genus with tremendous synthesis potential of carbohydrate active enzymes and secondary metabolites.</title>
        <authorList>
            <person name="Sorensen T."/>
        </authorList>
    </citation>
    <scope>NUCLEOTIDE SEQUENCE [LARGE SCALE GENOMIC DNA]</scope>
    <source>
        <strain evidence="3 4">CBS 135458</strain>
    </source>
</reference>
<dbReference type="PANTHER" id="PTHR34598:SF3">
    <property type="entry name" value="OXIDOREDUCTASE AN1597"/>
    <property type="match status" value="1"/>
</dbReference>
<dbReference type="RefSeq" id="XP_066715084.1">
    <property type="nucleotide sequence ID" value="XM_066859597.1"/>
</dbReference>
<accession>A0ABR1UT15</accession>
<dbReference type="Proteomes" id="UP001480595">
    <property type="component" value="Unassembled WGS sequence"/>
</dbReference>
<comment type="similarity">
    <text evidence="1">Belongs to the asaB hydroxylase/desaturase family.</text>
</comment>
<keyword evidence="4" id="KW-1185">Reference proteome</keyword>
<dbReference type="NCBIfam" id="NF041278">
    <property type="entry name" value="CmcJ_NvfI_EfuI"/>
    <property type="match status" value="1"/>
</dbReference>
<dbReference type="EMBL" id="JAQQWL010000008">
    <property type="protein sequence ID" value="KAK8061822.1"/>
    <property type="molecule type" value="Genomic_DNA"/>
</dbReference>
<comment type="caution">
    <text evidence="3">The sequence shown here is derived from an EMBL/GenBank/DDBJ whole genome shotgun (WGS) entry which is preliminary data.</text>
</comment>
<dbReference type="PANTHER" id="PTHR34598">
    <property type="entry name" value="BLL6449 PROTEIN"/>
    <property type="match status" value="1"/>
</dbReference>
<evidence type="ECO:0000256" key="2">
    <source>
        <dbReference type="SAM" id="MobiDB-lite"/>
    </source>
</evidence>
<gene>
    <name evidence="3" type="ORF">PG994_008188</name>
</gene>
<feature type="region of interest" description="Disordered" evidence="2">
    <location>
        <begin position="293"/>
        <end position="327"/>
    </location>
</feature>
<feature type="region of interest" description="Disordered" evidence="2">
    <location>
        <begin position="509"/>
        <end position="570"/>
    </location>
</feature>
<evidence type="ECO:0000313" key="3">
    <source>
        <dbReference type="EMBL" id="KAK8061822.1"/>
    </source>
</evidence>
<evidence type="ECO:0000256" key="1">
    <source>
        <dbReference type="ARBA" id="ARBA00023604"/>
    </source>
</evidence>
<feature type="compositionally biased region" description="Low complexity" evidence="2">
    <location>
        <begin position="304"/>
        <end position="320"/>
    </location>
</feature>